<comment type="caution">
    <text evidence="2">The sequence shown here is derived from an EMBL/GenBank/DDBJ whole genome shotgun (WGS) entry which is preliminary data.</text>
</comment>
<protein>
    <submittedName>
        <fullName evidence="2">Uncharacterized protein</fullName>
    </submittedName>
</protein>
<gene>
    <name evidence="2" type="ORF">DB43_EJ00110</name>
</gene>
<dbReference type="EMBL" id="JSAM01000029">
    <property type="protein sequence ID" value="KIA78240.1"/>
    <property type="molecule type" value="Genomic_DNA"/>
</dbReference>
<evidence type="ECO:0000256" key="1">
    <source>
        <dbReference type="SAM" id="SignalP"/>
    </source>
</evidence>
<sequence>MLYTKRMISILLIFLSTACFASTQTTKVYLSADQIVFIDTHLFVMEEGRLHFVNIIEQDEHGFFYHKQAFYGFCPNGHPYGPDGSCLGSGCPFN</sequence>
<dbReference type="AlphaFoldDB" id="A0A0C1CBB9"/>
<dbReference type="Proteomes" id="UP000031307">
    <property type="component" value="Unassembled WGS sequence"/>
</dbReference>
<feature type="signal peptide" evidence="1">
    <location>
        <begin position="1"/>
        <end position="21"/>
    </location>
</feature>
<keyword evidence="1" id="KW-0732">Signal</keyword>
<name>A0A0C1CBB9_9BACT</name>
<proteinExistence type="predicted"/>
<dbReference type="PROSITE" id="PS51257">
    <property type="entry name" value="PROKAR_LIPOPROTEIN"/>
    <property type="match status" value="1"/>
</dbReference>
<accession>A0A0C1CBB9</accession>
<feature type="chain" id="PRO_5002128970" evidence="1">
    <location>
        <begin position="22"/>
        <end position="94"/>
    </location>
</feature>
<evidence type="ECO:0000313" key="3">
    <source>
        <dbReference type="Proteomes" id="UP000031307"/>
    </source>
</evidence>
<dbReference type="RefSeq" id="WP_013924736.1">
    <property type="nucleotide sequence ID" value="NZ_BAWW01000007.1"/>
</dbReference>
<reference evidence="2 3" key="1">
    <citation type="journal article" date="2014" name="Mol. Biol. Evol.">
        <title>Massive expansion of Ubiquitination-related gene families within the Chlamydiae.</title>
        <authorList>
            <person name="Domman D."/>
            <person name="Collingro A."/>
            <person name="Lagkouvardos I."/>
            <person name="Gehre L."/>
            <person name="Weinmaier T."/>
            <person name="Rattei T."/>
            <person name="Subtil A."/>
            <person name="Horn M."/>
        </authorList>
    </citation>
    <scope>NUCLEOTIDE SEQUENCE [LARGE SCALE GENOMIC DNA]</scope>
    <source>
        <strain evidence="2 3">OEW1</strain>
    </source>
</reference>
<organism evidence="2 3">
    <name type="scientific">Parachlamydia acanthamoebae</name>
    <dbReference type="NCBI Taxonomy" id="83552"/>
    <lineage>
        <taxon>Bacteria</taxon>
        <taxon>Pseudomonadati</taxon>
        <taxon>Chlamydiota</taxon>
        <taxon>Chlamydiia</taxon>
        <taxon>Parachlamydiales</taxon>
        <taxon>Parachlamydiaceae</taxon>
        <taxon>Parachlamydia</taxon>
    </lineage>
</organism>
<evidence type="ECO:0000313" key="2">
    <source>
        <dbReference type="EMBL" id="KIA78240.1"/>
    </source>
</evidence>